<dbReference type="PANTHER" id="PTHR47315">
    <property type="entry name" value="FIBROUS SHEATH INTERACTING PROTEIN 2"/>
    <property type="match status" value="1"/>
</dbReference>
<dbReference type="Proteomes" id="UP000269221">
    <property type="component" value="Unassembled WGS sequence"/>
</dbReference>
<gene>
    <name evidence="2" type="ORF">DUI87_27673</name>
</gene>
<reference evidence="2 3" key="1">
    <citation type="submission" date="2018-07" db="EMBL/GenBank/DDBJ databases">
        <title>A high quality draft genome assembly of the barn swallow (H. rustica rustica).</title>
        <authorList>
            <person name="Formenti G."/>
            <person name="Chiara M."/>
            <person name="Poveda L."/>
            <person name="Francoijs K.-J."/>
            <person name="Bonisoli-Alquati A."/>
            <person name="Canova L."/>
            <person name="Gianfranceschi L."/>
            <person name="Horner D.S."/>
            <person name="Saino N."/>
        </authorList>
    </citation>
    <scope>NUCLEOTIDE SEQUENCE [LARGE SCALE GENOMIC DNA]</scope>
    <source>
        <strain evidence="2">Chelidonia</strain>
        <tissue evidence="2">Blood</tissue>
    </source>
</reference>
<dbReference type="InterPro" id="IPR038891">
    <property type="entry name" value="FSIP2"/>
</dbReference>
<dbReference type="AlphaFoldDB" id="A0A3M0J9J9"/>
<evidence type="ECO:0000313" key="2">
    <source>
        <dbReference type="EMBL" id="RMB95563.1"/>
    </source>
</evidence>
<feature type="region of interest" description="Disordered" evidence="1">
    <location>
        <begin position="255"/>
        <end position="280"/>
    </location>
</feature>
<name>A0A3M0J9J9_HIRRU</name>
<dbReference type="STRING" id="333673.A0A3M0J9J9"/>
<feature type="region of interest" description="Disordered" evidence="1">
    <location>
        <begin position="345"/>
        <end position="364"/>
    </location>
</feature>
<dbReference type="EMBL" id="QRBI01000184">
    <property type="protein sequence ID" value="RMB95563.1"/>
    <property type="molecule type" value="Genomic_DNA"/>
</dbReference>
<dbReference type="OrthoDB" id="9218558at2759"/>
<sequence>MDSNLLDLPLEVKIYVKPKSSTVFCRGKLGEKLHGPCLFNLDDPYIRRMSLQYNCLHDPHLQDYHKRKDILWMLKRQGVITRDNKVVCTVKEFNEYRHYLTRIKLQSEQFLRQQEKSKESPLKSGRLRRGKIGLDKGQTYSRAELGTAADSQRKLDNTADSLFKAVFEQLTAAEAQKLQELVETVVHEIFGRLRVPLEHYVNFLRRAARRIRGIVFSGCVKTETSLDHRQEMEMVGKELVATVLEILGNHLESKASEPGRAARRKEKPFDGRAIRADKSKDAEADRARLHTCFDKLTRQVVKNVRCLLKSMVASQFEGGSCCDYTEILKLPKGKVSNRQMQSRFHGAPEEQSWETSTGVKLPPLGTQLQAKGTGYAKTMETKNPAMVKERLLYRPCPYFTLDDPYCHHQSPAYNCLHDPHLQDYHKRNDVLQLLKRQGFVTSENDKSKESPLKSEKSSRSKIGLDKGQTYSKAVLGQEDASTATESQRKLDNTAVEAQKLQELVEAIVYKVFARLVVPRDQHVNFLRNVAQGIRESIFSSSMRTEPAETTLDHRQEIEVVAKELLAMVLESLADHLESESSEPGRATSQEQPVDGGATQADTSKEAETASDRGRIPAALNNLTILVVENVHWLLKSMIASQFEGDSSCECTEILEFPKGKVSKRWMQPGFPGASKQQSQEVSMRLKLHPLGPQLHAEEAGHAKTMEPENPAMVKERLVREVKEQPQATLQIQGPEQKKIVQSILGQICKSLPVPPPEKDFQ</sequence>
<feature type="compositionally biased region" description="Basic and acidic residues" evidence="1">
    <location>
        <begin position="267"/>
        <end position="280"/>
    </location>
</feature>
<comment type="caution">
    <text evidence="2">The sequence shown here is derived from an EMBL/GenBank/DDBJ whole genome shotgun (WGS) entry which is preliminary data.</text>
</comment>
<keyword evidence="3" id="KW-1185">Reference proteome</keyword>
<evidence type="ECO:0000313" key="3">
    <source>
        <dbReference type="Proteomes" id="UP000269221"/>
    </source>
</evidence>
<proteinExistence type="predicted"/>
<evidence type="ECO:0000256" key="1">
    <source>
        <dbReference type="SAM" id="MobiDB-lite"/>
    </source>
</evidence>
<feature type="compositionally biased region" description="Basic and acidic residues" evidence="1">
    <location>
        <begin position="602"/>
        <end position="612"/>
    </location>
</feature>
<feature type="compositionally biased region" description="Basic and acidic residues" evidence="1">
    <location>
        <begin position="443"/>
        <end position="463"/>
    </location>
</feature>
<dbReference type="PANTHER" id="PTHR47315:SF3">
    <property type="entry name" value="FIBROUS SHEATH-INTERACTING PROTEIN 2-LIKE"/>
    <property type="match status" value="1"/>
</dbReference>
<organism evidence="2 3">
    <name type="scientific">Hirundo rustica rustica</name>
    <dbReference type="NCBI Taxonomy" id="333673"/>
    <lineage>
        <taxon>Eukaryota</taxon>
        <taxon>Metazoa</taxon>
        <taxon>Chordata</taxon>
        <taxon>Craniata</taxon>
        <taxon>Vertebrata</taxon>
        <taxon>Euteleostomi</taxon>
        <taxon>Archelosauria</taxon>
        <taxon>Archosauria</taxon>
        <taxon>Dinosauria</taxon>
        <taxon>Saurischia</taxon>
        <taxon>Theropoda</taxon>
        <taxon>Coelurosauria</taxon>
        <taxon>Aves</taxon>
        <taxon>Neognathae</taxon>
        <taxon>Neoaves</taxon>
        <taxon>Telluraves</taxon>
        <taxon>Australaves</taxon>
        <taxon>Passeriformes</taxon>
        <taxon>Sylvioidea</taxon>
        <taxon>Hirundinidae</taxon>
        <taxon>Hirundo</taxon>
    </lineage>
</organism>
<protein>
    <submittedName>
        <fullName evidence="2">Uncharacterized protein</fullName>
    </submittedName>
</protein>
<accession>A0A3M0J9J9</accession>
<feature type="region of interest" description="Disordered" evidence="1">
    <location>
        <begin position="442"/>
        <end position="463"/>
    </location>
</feature>
<feature type="region of interest" description="Disordered" evidence="1">
    <location>
        <begin position="576"/>
        <end position="612"/>
    </location>
</feature>